<dbReference type="OrthoDB" id="2503643at2759"/>
<evidence type="ECO:0000313" key="8">
    <source>
        <dbReference type="Proteomes" id="UP000027361"/>
    </source>
</evidence>
<feature type="transmembrane region" description="Helical" evidence="6">
    <location>
        <begin position="60"/>
        <end position="84"/>
    </location>
</feature>
<keyword evidence="3 6" id="KW-0812">Transmembrane</keyword>
<dbReference type="OMA" id="NITRPHE"/>
<dbReference type="HOGENOM" id="CLU_166320_1_0_1"/>
<feature type="transmembrane region" description="Helical" evidence="6">
    <location>
        <begin position="28"/>
        <end position="48"/>
    </location>
</feature>
<keyword evidence="4 6" id="KW-1133">Transmembrane helix</keyword>
<dbReference type="GO" id="GO:0008250">
    <property type="term" value="C:oligosaccharyltransferase complex"/>
    <property type="evidence" value="ECO:0007669"/>
    <property type="project" value="UniProtKB-UniRule"/>
</dbReference>
<evidence type="ECO:0000256" key="6">
    <source>
        <dbReference type="RuleBase" id="RU367008"/>
    </source>
</evidence>
<accession>A0A066VMB7</accession>
<evidence type="ECO:0000313" key="7">
    <source>
        <dbReference type="EMBL" id="KDN41413.1"/>
    </source>
</evidence>
<evidence type="ECO:0000256" key="5">
    <source>
        <dbReference type="ARBA" id="ARBA00023136"/>
    </source>
</evidence>
<keyword evidence="5 6" id="KW-0472">Membrane</keyword>
<dbReference type="EMBL" id="JMSN01000080">
    <property type="protein sequence ID" value="KDN41413.1"/>
    <property type="molecule type" value="Genomic_DNA"/>
</dbReference>
<protein>
    <recommendedName>
        <fullName evidence="6">Dolichyl-diphosphooligosaccharide-protein glycosyltransferase subunit OST5</fullName>
    </recommendedName>
</protein>
<dbReference type="InParanoid" id="A0A066VMB7"/>
<reference evidence="7 8" key="1">
    <citation type="submission" date="2014-05" db="EMBL/GenBank/DDBJ databases">
        <title>Draft genome sequence of a rare smut relative, Tilletiaria anomala UBC 951.</title>
        <authorList>
            <consortium name="DOE Joint Genome Institute"/>
            <person name="Toome M."/>
            <person name="Kuo A."/>
            <person name="Henrissat B."/>
            <person name="Lipzen A."/>
            <person name="Tritt A."/>
            <person name="Yoshinaga Y."/>
            <person name="Zane M."/>
            <person name="Barry K."/>
            <person name="Grigoriev I.V."/>
            <person name="Spatafora J.W."/>
            <person name="Aimea M.C."/>
        </authorList>
    </citation>
    <scope>NUCLEOTIDE SEQUENCE [LARGE SCALE GENOMIC DNA]</scope>
    <source>
        <strain evidence="7 8">UBC 951</strain>
    </source>
</reference>
<dbReference type="Pfam" id="PF05251">
    <property type="entry name" value="Ost5"/>
    <property type="match status" value="1"/>
</dbReference>
<gene>
    <name evidence="7" type="ORF">K437DRAFT_258250</name>
</gene>
<dbReference type="AlphaFoldDB" id="A0A066VMB7"/>
<comment type="similarity">
    <text evidence="2 6">Belongs to the OST5 family.</text>
</comment>
<dbReference type="InterPro" id="IPR007915">
    <property type="entry name" value="TMEM258/Ost5"/>
</dbReference>
<dbReference type="Proteomes" id="UP000027361">
    <property type="component" value="Unassembled WGS sequence"/>
</dbReference>
<proteinExistence type="inferred from homology"/>
<dbReference type="GeneID" id="25264919"/>
<sequence>MHGHHPRVFSQELHKASSPFAASVPTQLLPHIAFVLLAASFLLAFYFTTLPKRSLSGQEIGVALTASVSIGFGVIALFCAVGVYV</sequence>
<name>A0A066VMB7_TILAU</name>
<comment type="subcellular location">
    <subcellularLocation>
        <location evidence="1 6">Membrane</location>
        <topology evidence="1 6">Multi-pass membrane protein</topology>
    </subcellularLocation>
</comment>
<evidence type="ECO:0000256" key="4">
    <source>
        <dbReference type="ARBA" id="ARBA00022989"/>
    </source>
</evidence>
<comment type="function">
    <text evidence="6">Subunit of the oligosaccharyl transferase (OST) complex that catalyzes the initial transfer of a defined glycan (Glc(3)Man(9)GlcNAc(2) in eukaryotes) from the lipid carrier dolichol-pyrophosphate to an asparagine residue within an Asn-X-Ser/Thr consensus motif in nascent polypeptide chains, the first step in protein N-glycosylation. N-glycosylation occurs cotranslationally and the complex associates with the Sec61 complex at the channel-forming translocon complex that mediates protein translocation across the endoplasmic reticulum (ER). All subunits are required for a maximal enzyme activity.</text>
</comment>
<evidence type="ECO:0000256" key="3">
    <source>
        <dbReference type="ARBA" id="ARBA00022692"/>
    </source>
</evidence>
<organism evidence="7 8">
    <name type="scientific">Tilletiaria anomala (strain ATCC 24038 / CBS 436.72 / UBC 951)</name>
    <dbReference type="NCBI Taxonomy" id="1037660"/>
    <lineage>
        <taxon>Eukaryota</taxon>
        <taxon>Fungi</taxon>
        <taxon>Dikarya</taxon>
        <taxon>Basidiomycota</taxon>
        <taxon>Ustilaginomycotina</taxon>
        <taxon>Exobasidiomycetes</taxon>
        <taxon>Georgefischeriales</taxon>
        <taxon>Tilletiariaceae</taxon>
        <taxon>Tilletiaria</taxon>
    </lineage>
</organism>
<keyword evidence="8" id="KW-1185">Reference proteome</keyword>
<comment type="caution">
    <text evidence="7">The sequence shown here is derived from an EMBL/GenBank/DDBJ whole genome shotgun (WGS) entry which is preliminary data.</text>
</comment>
<dbReference type="RefSeq" id="XP_013241703.1">
    <property type="nucleotide sequence ID" value="XM_013386249.1"/>
</dbReference>
<dbReference type="GO" id="GO:0006487">
    <property type="term" value="P:protein N-linked glycosylation"/>
    <property type="evidence" value="ECO:0007669"/>
    <property type="project" value="UniProtKB-UniRule"/>
</dbReference>
<dbReference type="STRING" id="1037660.A0A066VMB7"/>
<evidence type="ECO:0000256" key="2">
    <source>
        <dbReference type="ARBA" id="ARBA00009825"/>
    </source>
</evidence>
<comment type="subunit">
    <text evidence="6">Component of the oligosaccharyltransferase (OST) complex.</text>
</comment>
<evidence type="ECO:0000256" key="1">
    <source>
        <dbReference type="ARBA" id="ARBA00004141"/>
    </source>
</evidence>